<sequence>MTADPSSASETDVLKIAGDHDEELRALAPVMKLLDQAREAMVTPLEPSPTPADVPPPPRLGDYELLSPIGRGGMGVVYEARQCSLDRIVALKVLPKSVLPGSEHDLVAEDATERKVVQRFHIEARAAARLHHSNIVPVYGFGEDAGFYFFVMQRIYGKSLDRWFEQPVGLDVSLPVDDRTRVRLLAHFGRQAASGLAYAHAEGILHRDIKPANLLVDQDLNVQIADFGVARIDDADAVTRTSDVVGTLRYMSPEQLAGESCPQSDVYSLGVTLYELATGVPAVNEASVRQAILLQKMPTGPVPLSKCAPSLPLDLRTIIEKAMAPELSHRYPDARALAEDLSRFNEGRPILARRLSWHERSARWLRKNRMVSTLTALLLAAVTLTAVVAISGQARISQTLDQEMKTSRLATDAMHEIFKQYSTTADSMSLDFDADDYSAPLTDPRDAVLFEDLLEYYSELAAQPGGGETQTDGNLDAGLARAHLGTIQHQLGRHEAALQSFEQALTEIPSDHPLLRARVQNKIGITLKDMGRLEPARQSHKSAIATLQPLIGPEASPRARFELARSKLLLAIRGLPRTGPTVWPPPRAFRPPLSKRSGVRGRRLPGRAIFMMRNSATPLPTDGPSSPELFREAMQELQRLHREVPDSHAVTLMLAAAVREALGPQVAGPQQDFLRWHWAEEAHCILSDQIWQRRGTEQDAAFRYELARLLTNVDVLRPMNSAHRKVALRRINAAQPHLQSLVDRFPGVSAYERLSIEAAVKEATLQLDLFDSGEPTTREAAHGVRERLQQAMQRQQRLRRVGKNSGGEALWCTLILMQLGDIQARVGANDQAIRFYQRAIRLLPIDYLDQPPTRSVAAESPPIRSTHLAAVRQAGLVLLERFRLAARSSHPELAQRARVFADRLAAGEPVSKRDLREAIGDHPVGQPTSTVTSATAPTVPSGPTP</sequence>
<dbReference type="EMBL" id="VWOX01000001">
    <property type="protein sequence ID" value="KAA5546875.1"/>
    <property type="molecule type" value="Genomic_DNA"/>
</dbReference>
<dbReference type="Pfam" id="PF00069">
    <property type="entry name" value="Pkinase"/>
    <property type="match status" value="1"/>
</dbReference>
<feature type="compositionally biased region" description="Low complexity" evidence="7">
    <location>
        <begin position="927"/>
        <end position="939"/>
    </location>
</feature>
<feature type="repeat" description="TPR" evidence="5">
    <location>
        <begin position="478"/>
        <end position="511"/>
    </location>
</feature>
<evidence type="ECO:0000256" key="5">
    <source>
        <dbReference type="PROSITE-ProRule" id="PRU00339"/>
    </source>
</evidence>
<keyword evidence="3 9" id="KW-0418">Kinase</keyword>
<dbReference type="InterPro" id="IPR000719">
    <property type="entry name" value="Prot_kinase_dom"/>
</dbReference>
<keyword evidence="4 6" id="KW-0067">ATP-binding</keyword>
<dbReference type="Pfam" id="PF13181">
    <property type="entry name" value="TPR_8"/>
    <property type="match status" value="1"/>
</dbReference>
<dbReference type="Gene3D" id="1.10.510.10">
    <property type="entry name" value="Transferase(Phosphotransferase) domain 1"/>
    <property type="match status" value="1"/>
</dbReference>
<dbReference type="AlphaFoldDB" id="A0A5M6DN81"/>
<feature type="binding site" evidence="6">
    <location>
        <position position="92"/>
    </location>
    <ligand>
        <name>ATP</name>
        <dbReference type="ChEBI" id="CHEBI:30616"/>
    </ligand>
</feature>
<dbReference type="InterPro" id="IPR019734">
    <property type="entry name" value="TPR_rpt"/>
</dbReference>
<evidence type="ECO:0000256" key="7">
    <source>
        <dbReference type="SAM" id="MobiDB-lite"/>
    </source>
</evidence>
<feature type="repeat" description="TPR" evidence="5">
    <location>
        <begin position="813"/>
        <end position="846"/>
    </location>
</feature>
<evidence type="ECO:0000313" key="10">
    <source>
        <dbReference type="Proteomes" id="UP000324479"/>
    </source>
</evidence>
<organism evidence="9 10">
    <name type="scientific">Roseiconus nitratireducens</name>
    <dbReference type="NCBI Taxonomy" id="2605748"/>
    <lineage>
        <taxon>Bacteria</taxon>
        <taxon>Pseudomonadati</taxon>
        <taxon>Planctomycetota</taxon>
        <taxon>Planctomycetia</taxon>
        <taxon>Pirellulales</taxon>
        <taxon>Pirellulaceae</taxon>
        <taxon>Roseiconus</taxon>
    </lineage>
</organism>
<accession>A0A5M6DN81</accession>
<keyword evidence="2 6" id="KW-0547">Nucleotide-binding</keyword>
<dbReference type="PROSITE" id="PS50005">
    <property type="entry name" value="TPR"/>
    <property type="match status" value="2"/>
</dbReference>
<dbReference type="InterPro" id="IPR008271">
    <property type="entry name" value="Ser/Thr_kinase_AS"/>
</dbReference>
<dbReference type="PANTHER" id="PTHR43289">
    <property type="entry name" value="MITOGEN-ACTIVATED PROTEIN KINASE KINASE KINASE 20-RELATED"/>
    <property type="match status" value="1"/>
</dbReference>
<dbReference type="SMART" id="SM00028">
    <property type="entry name" value="TPR"/>
    <property type="match status" value="3"/>
</dbReference>
<evidence type="ECO:0000313" key="9">
    <source>
        <dbReference type="EMBL" id="KAA5546875.1"/>
    </source>
</evidence>
<proteinExistence type="predicted"/>
<dbReference type="Pfam" id="PF13176">
    <property type="entry name" value="TPR_7"/>
    <property type="match status" value="1"/>
</dbReference>
<dbReference type="PROSITE" id="PS00107">
    <property type="entry name" value="PROTEIN_KINASE_ATP"/>
    <property type="match status" value="1"/>
</dbReference>
<dbReference type="SUPFAM" id="SSF48452">
    <property type="entry name" value="TPR-like"/>
    <property type="match status" value="1"/>
</dbReference>
<dbReference type="Gene3D" id="3.30.200.20">
    <property type="entry name" value="Phosphorylase Kinase, domain 1"/>
    <property type="match status" value="1"/>
</dbReference>
<feature type="domain" description="Protein kinase" evidence="8">
    <location>
        <begin position="63"/>
        <end position="351"/>
    </location>
</feature>
<keyword evidence="1" id="KW-0808">Transferase</keyword>
<dbReference type="PROSITE" id="PS00108">
    <property type="entry name" value="PROTEIN_KINASE_ST"/>
    <property type="match status" value="1"/>
</dbReference>
<evidence type="ECO:0000256" key="6">
    <source>
        <dbReference type="PROSITE-ProRule" id="PRU10141"/>
    </source>
</evidence>
<dbReference type="PROSITE" id="PS50011">
    <property type="entry name" value="PROTEIN_KINASE_DOM"/>
    <property type="match status" value="1"/>
</dbReference>
<keyword evidence="9" id="KW-0723">Serine/threonine-protein kinase</keyword>
<comment type="caution">
    <text evidence="9">The sequence shown here is derived from an EMBL/GenBank/DDBJ whole genome shotgun (WGS) entry which is preliminary data.</text>
</comment>
<dbReference type="Proteomes" id="UP000324479">
    <property type="component" value="Unassembled WGS sequence"/>
</dbReference>
<feature type="compositionally biased region" description="Basic and acidic residues" evidence="7">
    <location>
        <begin position="911"/>
        <end position="920"/>
    </location>
</feature>
<protein>
    <submittedName>
        <fullName evidence="9">Serine/threonine protein kinase</fullName>
    </submittedName>
</protein>
<dbReference type="PANTHER" id="PTHR43289:SF6">
    <property type="entry name" value="SERINE_THREONINE-PROTEIN KINASE NEKL-3"/>
    <property type="match status" value="1"/>
</dbReference>
<dbReference type="InterPro" id="IPR017441">
    <property type="entry name" value="Protein_kinase_ATP_BS"/>
</dbReference>
<dbReference type="InterPro" id="IPR011009">
    <property type="entry name" value="Kinase-like_dom_sf"/>
</dbReference>
<evidence type="ECO:0000259" key="8">
    <source>
        <dbReference type="PROSITE" id="PS50011"/>
    </source>
</evidence>
<dbReference type="InterPro" id="IPR011990">
    <property type="entry name" value="TPR-like_helical_dom_sf"/>
</dbReference>
<evidence type="ECO:0000256" key="2">
    <source>
        <dbReference type="ARBA" id="ARBA00022741"/>
    </source>
</evidence>
<keyword evidence="10" id="KW-1185">Reference proteome</keyword>
<feature type="region of interest" description="Disordered" evidence="7">
    <location>
        <begin position="911"/>
        <end position="945"/>
    </location>
</feature>
<reference evidence="9 10" key="1">
    <citation type="submission" date="2019-08" db="EMBL/GenBank/DDBJ databases">
        <authorList>
            <person name="Dhanesh K."/>
            <person name="Kumar G."/>
            <person name="Sasikala C."/>
            <person name="Venkata Ramana C."/>
        </authorList>
    </citation>
    <scope>NUCLEOTIDE SEQUENCE [LARGE SCALE GENOMIC DNA]</scope>
    <source>
        <strain evidence="9 10">JC645</strain>
    </source>
</reference>
<evidence type="ECO:0000256" key="1">
    <source>
        <dbReference type="ARBA" id="ARBA00022679"/>
    </source>
</evidence>
<keyword evidence="5" id="KW-0802">TPR repeat</keyword>
<dbReference type="Gene3D" id="1.25.40.10">
    <property type="entry name" value="Tetratricopeptide repeat domain"/>
    <property type="match status" value="1"/>
</dbReference>
<dbReference type="GO" id="GO:0005524">
    <property type="term" value="F:ATP binding"/>
    <property type="evidence" value="ECO:0007669"/>
    <property type="project" value="UniProtKB-UniRule"/>
</dbReference>
<dbReference type="CDD" id="cd14014">
    <property type="entry name" value="STKc_PknB_like"/>
    <property type="match status" value="1"/>
</dbReference>
<gene>
    <name evidence="9" type="ORF">FYK55_00125</name>
</gene>
<name>A0A5M6DN81_9BACT</name>
<dbReference type="SUPFAM" id="SSF56112">
    <property type="entry name" value="Protein kinase-like (PK-like)"/>
    <property type="match status" value="1"/>
</dbReference>
<dbReference type="SMART" id="SM00220">
    <property type="entry name" value="S_TKc"/>
    <property type="match status" value="1"/>
</dbReference>
<evidence type="ECO:0000256" key="3">
    <source>
        <dbReference type="ARBA" id="ARBA00022777"/>
    </source>
</evidence>
<dbReference type="RefSeq" id="WP_150073982.1">
    <property type="nucleotide sequence ID" value="NZ_VWOX01000001.1"/>
</dbReference>
<evidence type="ECO:0000256" key="4">
    <source>
        <dbReference type="ARBA" id="ARBA00022840"/>
    </source>
</evidence>
<dbReference type="GO" id="GO:0004674">
    <property type="term" value="F:protein serine/threonine kinase activity"/>
    <property type="evidence" value="ECO:0007669"/>
    <property type="project" value="UniProtKB-KW"/>
</dbReference>